<keyword evidence="2" id="KW-0812">Transmembrane</keyword>
<dbReference type="Gene3D" id="2.60.40.1820">
    <property type="match status" value="1"/>
</dbReference>
<accession>A0A9P6XJY4</accession>
<feature type="compositionally biased region" description="Basic and acidic residues" evidence="1">
    <location>
        <begin position="1"/>
        <end position="16"/>
    </location>
</feature>
<evidence type="ECO:0000256" key="1">
    <source>
        <dbReference type="SAM" id="MobiDB-lite"/>
    </source>
</evidence>
<protein>
    <recommendedName>
        <fullName evidence="5">Late embryogenesis abundant protein LEA-2 subgroup domain-containing protein</fullName>
    </recommendedName>
</protein>
<gene>
    <name evidence="3" type="ORF">G6F64_000521</name>
</gene>
<dbReference type="EMBL" id="JAANQT010000032">
    <property type="protein sequence ID" value="KAG1315611.1"/>
    <property type="molecule type" value="Genomic_DNA"/>
</dbReference>
<dbReference type="PANTHER" id="PTHR31852">
    <property type="entry name" value="LATE EMBRYOGENESIS ABUNDANT (LEA) HYDROXYPROLINE-RICH GLYCOPROTEIN FAMILY"/>
    <property type="match status" value="1"/>
</dbReference>
<dbReference type="Proteomes" id="UP000716291">
    <property type="component" value="Unassembled WGS sequence"/>
</dbReference>
<reference evidence="3" key="1">
    <citation type="journal article" date="2020" name="Microb. Genom.">
        <title>Genetic diversity of clinical and environmental Mucorales isolates obtained from an investigation of mucormycosis cases among solid organ transplant recipients.</title>
        <authorList>
            <person name="Nguyen M.H."/>
            <person name="Kaul D."/>
            <person name="Muto C."/>
            <person name="Cheng S.J."/>
            <person name="Richter R.A."/>
            <person name="Bruno V.M."/>
            <person name="Liu G."/>
            <person name="Beyhan S."/>
            <person name="Sundermann A.J."/>
            <person name="Mounaud S."/>
            <person name="Pasculle A.W."/>
            <person name="Nierman W.C."/>
            <person name="Driscoll E."/>
            <person name="Cumbie R."/>
            <person name="Clancy C.J."/>
            <person name="Dupont C.L."/>
        </authorList>
    </citation>
    <scope>NUCLEOTIDE SEQUENCE</scope>
    <source>
        <strain evidence="3">GL11</strain>
    </source>
</reference>
<feature type="compositionally biased region" description="Basic and acidic residues" evidence="1">
    <location>
        <begin position="23"/>
        <end position="32"/>
    </location>
</feature>
<evidence type="ECO:0000313" key="3">
    <source>
        <dbReference type="EMBL" id="KAG1315611.1"/>
    </source>
</evidence>
<proteinExistence type="predicted"/>
<evidence type="ECO:0008006" key="5">
    <source>
        <dbReference type="Google" id="ProtNLM"/>
    </source>
</evidence>
<evidence type="ECO:0000256" key="2">
    <source>
        <dbReference type="SAM" id="Phobius"/>
    </source>
</evidence>
<evidence type="ECO:0000313" key="4">
    <source>
        <dbReference type="Proteomes" id="UP000716291"/>
    </source>
</evidence>
<keyword evidence="4" id="KW-1185">Reference proteome</keyword>
<keyword evidence="2" id="KW-1133">Transmembrane helix</keyword>
<dbReference type="AlphaFoldDB" id="A0A9P6XJY4"/>
<name>A0A9P6XJY4_RHIOR</name>
<keyword evidence="2" id="KW-0472">Membrane</keyword>
<feature type="transmembrane region" description="Helical" evidence="2">
    <location>
        <begin position="123"/>
        <end position="149"/>
    </location>
</feature>
<sequence length="306" mass="34022">MSAYNRHDDDFYEKPRSPPVISHHVDTSRDSNDQYNMKEIPVNSPSPYPVYNQHNVTADPGLMNNQYSDPHQHGYGRDSLSDVKFIGHYDSDDDMEKIIPRERKKRSCMDKMCCGCCTCCPKWMRWCTCIIFIIIIILAIVIGVLAALFKVPTVTFSGLEQSPAITHNNNVLNMTFNLGITVNNPNFESITFEKIVADAYYPSPYNVKIGGGEIDNVHINSNGITNITFPFSVAVNSTNQAEQGVLMDLVTKCGLDGSAKENINFNYYVYPTVRIIGIPITPTISKSMSIACPLQGDDLTSILGSG</sequence>
<feature type="region of interest" description="Disordered" evidence="1">
    <location>
        <begin position="1"/>
        <end position="34"/>
    </location>
</feature>
<organism evidence="3 4">
    <name type="scientific">Rhizopus oryzae</name>
    <name type="common">Mucormycosis agent</name>
    <name type="synonym">Rhizopus arrhizus var. delemar</name>
    <dbReference type="NCBI Taxonomy" id="64495"/>
    <lineage>
        <taxon>Eukaryota</taxon>
        <taxon>Fungi</taxon>
        <taxon>Fungi incertae sedis</taxon>
        <taxon>Mucoromycota</taxon>
        <taxon>Mucoromycotina</taxon>
        <taxon>Mucoromycetes</taxon>
        <taxon>Mucorales</taxon>
        <taxon>Mucorineae</taxon>
        <taxon>Rhizopodaceae</taxon>
        <taxon>Rhizopus</taxon>
    </lineage>
</organism>
<dbReference type="InterPro" id="IPR055301">
    <property type="entry name" value="Lea14-like_2"/>
</dbReference>
<comment type="caution">
    <text evidence="3">The sequence shown here is derived from an EMBL/GenBank/DDBJ whole genome shotgun (WGS) entry which is preliminary data.</text>
</comment>
<dbReference type="OrthoDB" id="20273at2759"/>
<dbReference type="SUPFAM" id="SSF117070">
    <property type="entry name" value="LEA14-like"/>
    <property type="match status" value="1"/>
</dbReference>